<dbReference type="EMBL" id="FNGW01000003">
    <property type="protein sequence ID" value="SDL78207.1"/>
    <property type="molecule type" value="Genomic_DNA"/>
</dbReference>
<dbReference type="Pfam" id="PF01243">
    <property type="entry name" value="PNPOx_N"/>
    <property type="match status" value="1"/>
</dbReference>
<organism evidence="2 3">
    <name type="scientific">Romboutsia lituseburensis DSM 797</name>
    <dbReference type="NCBI Taxonomy" id="1121325"/>
    <lineage>
        <taxon>Bacteria</taxon>
        <taxon>Bacillati</taxon>
        <taxon>Bacillota</taxon>
        <taxon>Clostridia</taxon>
        <taxon>Peptostreptococcales</taxon>
        <taxon>Peptostreptococcaceae</taxon>
        <taxon>Romboutsia</taxon>
    </lineage>
</organism>
<dbReference type="Gene3D" id="2.30.110.10">
    <property type="entry name" value="Electron Transport, Fmn-binding Protein, Chain A"/>
    <property type="match status" value="1"/>
</dbReference>
<evidence type="ECO:0000313" key="3">
    <source>
        <dbReference type="Proteomes" id="UP000199068"/>
    </source>
</evidence>
<feature type="domain" description="Pyridoxamine 5'-phosphate oxidase N-terminal" evidence="1">
    <location>
        <begin position="6"/>
        <end position="111"/>
    </location>
</feature>
<protein>
    <submittedName>
        <fullName evidence="2">Uncharacterized protein, pyridoxamine 5'-phosphate oxidase (PNPOx-like) family</fullName>
    </submittedName>
</protein>
<dbReference type="RefSeq" id="WP_092725061.1">
    <property type="nucleotide sequence ID" value="NZ_FNGW01000003.1"/>
</dbReference>
<proteinExistence type="predicted"/>
<name>A0A1G9MWB3_9FIRM</name>
<dbReference type="PANTHER" id="PTHR34818">
    <property type="entry name" value="PROTEIN BLI-3"/>
    <property type="match status" value="1"/>
</dbReference>
<evidence type="ECO:0000259" key="1">
    <source>
        <dbReference type="Pfam" id="PF01243"/>
    </source>
</evidence>
<dbReference type="AlphaFoldDB" id="A0A1G9MWB3"/>
<keyword evidence="3" id="KW-1185">Reference proteome</keyword>
<dbReference type="SUPFAM" id="SSF50475">
    <property type="entry name" value="FMN-binding split barrel"/>
    <property type="match status" value="1"/>
</dbReference>
<dbReference type="PANTHER" id="PTHR34818:SF1">
    <property type="entry name" value="PROTEIN BLI-3"/>
    <property type="match status" value="1"/>
</dbReference>
<dbReference type="InterPro" id="IPR011576">
    <property type="entry name" value="Pyridox_Oxase_N"/>
</dbReference>
<dbReference type="STRING" id="1121325.SAMN04515677_103373"/>
<reference evidence="2 3" key="1">
    <citation type="submission" date="2016-10" db="EMBL/GenBank/DDBJ databases">
        <authorList>
            <person name="de Groot N.N."/>
        </authorList>
    </citation>
    <scope>NUCLEOTIDE SEQUENCE [LARGE SCALE GENOMIC DNA]</scope>
    <source>
        <strain evidence="2 3">DSM 797</strain>
    </source>
</reference>
<dbReference type="InterPro" id="IPR012349">
    <property type="entry name" value="Split_barrel_FMN-bd"/>
</dbReference>
<gene>
    <name evidence="2" type="ORF">SAMN04515677_103373</name>
</gene>
<evidence type="ECO:0000313" key="2">
    <source>
        <dbReference type="EMBL" id="SDL78207.1"/>
    </source>
</evidence>
<sequence length="134" mass="15391">MNQLIKFLNENPVQYVATVGTDNKAKVRPFQFMLEDSGKLWFCTSNQKTVYSEMKTNPYIEICTSTPEFAWMRLSGKVVFENNIEIKEKILSSAPLVKNIYQQADNPVFEVFYLEEAKATIADFSGNPPKEYSL</sequence>
<dbReference type="InterPro" id="IPR052917">
    <property type="entry name" value="Stress-Dev_Protein"/>
</dbReference>
<dbReference type="Proteomes" id="UP000199068">
    <property type="component" value="Unassembled WGS sequence"/>
</dbReference>
<accession>A0A1G9MWB3</accession>